<dbReference type="EMBL" id="CM043015">
    <property type="protein sequence ID" value="KAI4469363.1"/>
    <property type="molecule type" value="Genomic_DNA"/>
</dbReference>
<accession>A0ACB9TRF0</accession>
<evidence type="ECO:0000313" key="2">
    <source>
        <dbReference type="Proteomes" id="UP001056778"/>
    </source>
</evidence>
<comment type="caution">
    <text evidence="1">The sequence shown here is derived from an EMBL/GenBank/DDBJ whole genome shotgun (WGS) entry which is preliminary data.</text>
</comment>
<reference evidence="1" key="1">
    <citation type="submission" date="2022-04" db="EMBL/GenBank/DDBJ databases">
        <title>Chromosome-scale genome assembly of Holotrichia oblita Faldermann.</title>
        <authorList>
            <person name="Rongchong L."/>
        </authorList>
    </citation>
    <scope>NUCLEOTIDE SEQUENCE</scope>
    <source>
        <strain evidence="1">81SQS9</strain>
    </source>
</reference>
<evidence type="ECO:0000313" key="1">
    <source>
        <dbReference type="EMBL" id="KAI4469363.1"/>
    </source>
</evidence>
<dbReference type="Proteomes" id="UP001056778">
    <property type="component" value="Chromosome 1"/>
</dbReference>
<proteinExistence type="predicted"/>
<organism evidence="1 2">
    <name type="scientific">Holotrichia oblita</name>
    <name type="common">Chafer beetle</name>
    <dbReference type="NCBI Taxonomy" id="644536"/>
    <lineage>
        <taxon>Eukaryota</taxon>
        <taxon>Metazoa</taxon>
        <taxon>Ecdysozoa</taxon>
        <taxon>Arthropoda</taxon>
        <taxon>Hexapoda</taxon>
        <taxon>Insecta</taxon>
        <taxon>Pterygota</taxon>
        <taxon>Neoptera</taxon>
        <taxon>Endopterygota</taxon>
        <taxon>Coleoptera</taxon>
        <taxon>Polyphaga</taxon>
        <taxon>Scarabaeiformia</taxon>
        <taxon>Scarabaeidae</taxon>
        <taxon>Melolonthinae</taxon>
        <taxon>Holotrichia</taxon>
    </lineage>
</organism>
<sequence length="856" mass="100081">MPPKKKNTVAEKKPEIPFEPVVYVTNKVSTMIDLLDSPEENVLLRTVATLNKIAINRDDNLYFMLSCKIYEKLLRLLASEEIYTIRFTLALVEKVVTKPDLIVRVSMKQLISTAELVAIKYLNLRDDIVRSSSSNILLHLSKHHTMVTEYVYSVKLISKIFEIVTTTKEFELAFNNLQLLFYVLDSPKAEKEFLTCQDFSIAYLLCLFESKHELMRSWAIKILHKIIMWKKEDILSHLGENRIVPNLMKLILKESDIDYRESCFQAIYACLTVKECVQNLVKSLEFVEFLQWVKTCPKILVGSSSLILKTLSEHEDLLQVLFDFSAEESAICLFRYINEAVILNVCDLILNMMRHKYCLESMAKPSLFRTLIEIIHNNKTFPIVPYGEKALETLHRFFVLYDKTMTLVFESKSVNMLKDIFEKSYSKFTRTGYLKMIEIMQFILRSQYAHALIDIGIIQLVIDLYFESSFEEEMILTVMESFFDNEEFREIFLERKGLDVFMDKILNRKSIESSAQILMAIKKLLVYKKFGQALIDGGYVAQLRFFKDNLKFYTPILDEILEAIYDFSLTLKFFYKKRLDENDKIRDNFLLIPDAINSLPLSCFNVGSKKLSDRIPIYVVTLQELQSTHKSNRVKSIMEINESDRRVFSGIRRIAKNEDEINPFHRLVRDDVKGFKASDDSFHVLIKPEVYTEDPSLHKVIASLYEEIHETHPIAYEEIHLRVKVIGMTVNHYLSNWYICQKHHNHKHALEHHIRGLIKKYETNFIPIGNLKLGYQCERALMFKVICDQTKVPTTLCKKDDSYFNEISVFGNNTDLRRGPLVQKRFIVDLMEQIGDLIPQGSREADAYLKKYRTQF</sequence>
<gene>
    <name evidence="1" type="ORF">MML48_1g00082</name>
</gene>
<keyword evidence="2" id="KW-1185">Reference proteome</keyword>
<protein>
    <submittedName>
        <fullName evidence="1">Armadillo repeat-containing protein 3</fullName>
    </submittedName>
</protein>
<name>A0ACB9TRF0_HOLOL</name>